<evidence type="ECO:0000256" key="1">
    <source>
        <dbReference type="ARBA" id="ARBA00005771"/>
    </source>
</evidence>
<dbReference type="Pfam" id="PF00685">
    <property type="entry name" value="Sulfotransfer_1"/>
    <property type="match status" value="1"/>
</dbReference>
<dbReference type="GO" id="GO:0008146">
    <property type="term" value="F:sulfotransferase activity"/>
    <property type="evidence" value="ECO:0007669"/>
    <property type="project" value="InterPro"/>
</dbReference>
<dbReference type="Proteomes" id="UP000085678">
    <property type="component" value="Unplaced"/>
</dbReference>
<accession>A0A1S3IQW4</accession>
<sequence>MPVVKVKDGEGHEITWNEVRPGEMYCDFPGIEERLAAADKFEARPDDVWVSTYPKSGTHWTWEIVHMLINGNAKINDIPKTMGFFEERDQDHLDNIPSPRVLDTHLSYHRIPPDVWRKNCKIVYVMRNPKDVAVSFYNHSKGIIDYKYEGTWNGFFKLFTEGPKFEWGMWWENVLSWWENARNKSNVLFLTYEEMIKDSVAAVRKIAEFIGRPGTEELYKAIADACAFDKMKTLKTPTEPKCWKGENLMYRKGKVGDWKNWFTVAQNEHFDILHEERTKGTGIKLEFEI</sequence>
<reference evidence="5 6" key="1">
    <citation type="submission" date="2025-04" db="UniProtKB">
        <authorList>
            <consortium name="RefSeq"/>
        </authorList>
    </citation>
    <scope>IDENTIFICATION</scope>
    <source>
        <tissue evidence="5 6">Gonads</tissue>
    </source>
</reference>
<dbReference type="SUPFAM" id="SSF52540">
    <property type="entry name" value="P-loop containing nucleoside triphosphate hydrolases"/>
    <property type="match status" value="1"/>
</dbReference>
<dbReference type="AlphaFoldDB" id="A0A1S3IQW4"/>
<feature type="domain" description="Sulfotransferase" evidence="3">
    <location>
        <begin position="45"/>
        <end position="282"/>
    </location>
</feature>
<protein>
    <submittedName>
        <fullName evidence="5 6">Sulfotransferase 1C2A</fullName>
    </submittedName>
</protein>
<dbReference type="PANTHER" id="PTHR11783">
    <property type="entry name" value="SULFOTRANSFERASE SULT"/>
    <property type="match status" value="1"/>
</dbReference>
<evidence type="ECO:0000313" key="4">
    <source>
        <dbReference type="Proteomes" id="UP000085678"/>
    </source>
</evidence>
<dbReference type="Gene3D" id="3.40.50.300">
    <property type="entry name" value="P-loop containing nucleotide triphosphate hydrolases"/>
    <property type="match status" value="1"/>
</dbReference>
<dbReference type="KEGG" id="lak:106166543"/>
<keyword evidence="4" id="KW-1185">Reference proteome</keyword>
<name>A0A1S3IQW4_LINAN</name>
<dbReference type="GeneID" id="106166543"/>
<keyword evidence="2" id="KW-0808">Transferase</keyword>
<dbReference type="RefSeq" id="XP_013400597.1">
    <property type="nucleotide sequence ID" value="XM_013545143.2"/>
</dbReference>
<dbReference type="InterPro" id="IPR027417">
    <property type="entry name" value="P-loop_NTPase"/>
</dbReference>
<evidence type="ECO:0000256" key="2">
    <source>
        <dbReference type="ARBA" id="ARBA00022679"/>
    </source>
</evidence>
<dbReference type="RefSeq" id="XP_013400596.1">
    <property type="nucleotide sequence ID" value="XM_013545142.1"/>
</dbReference>
<evidence type="ECO:0000313" key="5">
    <source>
        <dbReference type="RefSeq" id="XP_013400596.1"/>
    </source>
</evidence>
<organism evidence="4 6">
    <name type="scientific">Lingula anatina</name>
    <name type="common">Brachiopod</name>
    <name type="synonym">Lingula unguis</name>
    <dbReference type="NCBI Taxonomy" id="7574"/>
    <lineage>
        <taxon>Eukaryota</taxon>
        <taxon>Metazoa</taxon>
        <taxon>Spiralia</taxon>
        <taxon>Lophotrochozoa</taxon>
        <taxon>Brachiopoda</taxon>
        <taxon>Linguliformea</taxon>
        <taxon>Lingulata</taxon>
        <taxon>Lingulida</taxon>
        <taxon>Linguloidea</taxon>
        <taxon>Lingulidae</taxon>
        <taxon>Lingula</taxon>
    </lineage>
</organism>
<comment type="similarity">
    <text evidence="1">Belongs to the sulfotransferase 1 family.</text>
</comment>
<evidence type="ECO:0000259" key="3">
    <source>
        <dbReference type="Pfam" id="PF00685"/>
    </source>
</evidence>
<evidence type="ECO:0000313" key="6">
    <source>
        <dbReference type="RefSeq" id="XP_013400597.1"/>
    </source>
</evidence>
<dbReference type="OrthoDB" id="205623at2759"/>
<gene>
    <name evidence="5 6" type="primary">LOC106166543</name>
</gene>
<proteinExistence type="inferred from homology"/>
<dbReference type="InterPro" id="IPR000863">
    <property type="entry name" value="Sulfotransferase_dom"/>
</dbReference>